<feature type="transmembrane region" description="Helical" evidence="1">
    <location>
        <begin position="93"/>
        <end position="114"/>
    </location>
</feature>
<keyword evidence="1" id="KW-0472">Membrane</keyword>
<dbReference type="EMBL" id="JACCBX010000015">
    <property type="protein sequence ID" value="NYE08733.1"/>
    <property type="molecule type" value="Genomic_DNA"/>
</dbReference>
<organism evidence="2 3">
    <name type="scientific">Neobacillus niacini</name>
    <dbReference type="NCBI Taxonomy" id="86668"/>
    <lineage>
        <taxon>Bacteria</taxon>
        <taxon>Bacillati</taxon>
        <taxon>Bacillota</taxon>
        <taxon>Bacilli</taxon>
        <taxon>Bacillales</taxon>
        <taxon>Bacillaceae</taxon>
        <taxon>Neobacillus</taxon>
    </lineage>
</organism>
<reference evidence="3" key="2">
    <citation type="submission" date="2020-08" db="EMBL/GenBank/DDBJ databases">
        <title>The Agave Microbiome: Exploring the role of microbial communities in plant adaptations to desert environments.</title>
        <authorList>
            <person name="Partida-Martinez L.P."/>
        </authorList>
    </citation>
    <scope>NUCLEOTIDE SEQUENCE [LARGE SCALE GENOMIC DNA]</scope>
    <source>
        <strain evidence="3">AT2.8</strain>
    </source>
</reference>
<protein>
    <submittedName>
        <fullName evidence="2">Sensor histidine kinase YesM</fullName>
    </submittedName>
</protein>
<comment type="caution">
    <text evidence="2">The sequence shown here is derived from an EMBL/GenBank/DDBJ whole genome shotgun (WGS) entry which is preliminary data.</text>
</comment>
<proteinExistence type="predicted"/>
<keyword evidence="1" id="KW-1133">Transmembrane helix</keyword>
<keyword evidence="1" id="KW-0812">Transmembrane</keyword>
<keyword evidence="2" id="KW-0418">Kinase</keyword>
<dbReference type="Proteomes" id="UP000548423">
    <property type="component" value="Unassembled WGS sequence"/>
</dbReference>
<feature type="transmembrane region" description="Helical" evidence="1">
    <location>
        <begin position="151"/>
        <end position="171"/>
    </location>
</feature>
<keyword evidence="2" id="KW-0808">Transferase</keyword>
<accession>A0A852TIV8</accession>
<feature type="transmembrane region" description="Helical" evidence="1">
    <location>
        <begin position="61"/>
        <end position="86"/>
    </location>
</feature>
<feature type="transmembrane region" description="Helical" evidence="1">
    <location>
        <begin position="28"/>
        <end position="55"/>
    </location>
</feature>
<evidence type="ECO:0000313" key="3">
    <source>
        <dbReference type="Proteomes" id="UP000548423"/>
    </source>
</evidence>
<feature type="transmembrane region" description="Helical" evidence="1">
    <location>
        <begin position="120"/>
        <end position="139"/>
    </location>
</feature>
<dbReference type="AlphaFoldDB" id="A0A852TIV8"/>
<sequence length="189" mass="21063">MFWNKDIKKNILTVSAIIRNQRGFAFKLVTAALLALIAAILQAAGGVIPGIGMLISPFSTVPIIISMLLSQSYGLLSYFLTIFLLLFIQPSELIIFPFTTGAMAIGIGIGLILFNKGWKVITVSSLFLCIGICLLLYVLKFPVLGPFLIQFKVWNIFVIYLLSLVYCWLWIELVIRLLSKLITGQQGRF</sequence>
<evidence type="ECO:0000313" key="2">
    <source>
        <dbReference type="EMBL" id="NYE08733.1"/>
    </source>
</evidence>
<dbReference type="GO" id="GO:0016301">
    <property type="term" value="F:kinase activity"/>
    <property type="evidence" value="ECO:0007669"/>
    <property type="project" value="UniProtKB-KW"/>
</dbReference>
<reference evidence="3" key="1">
    <citation type="submission" date="2020-07" db="EMBL/GenBank/DDBJ databases">
        <authorList>
            <person name="Partida-Martinez L."/>
            <person name="Huntemann M."/>
            <person name="Clum A."/>
            <person name="Wang J."/>
            <person name="Palaniappan K."/>
            <person name="Ritter S."/>
            <person name="Chen I.-M."/>
            <person name="Stamatis D."/>
            <person name="Reddy T."/>
            <person name="O'Malley R."/>
            <person name="Daum C."/>
            <person name="Shapiro N."/>
            <person name="Ivanova N."/>
            <person name="Kyrpides N."/>
            <person name="Woyke T."/>
        </authorList>
    </citation>
    <scope>NUCLEOTIDE SEQUENCE [LARGE SCALE GENOMIC DNA]</scope>
    <source>
        <strain evidence="3">AT2.8</strain>
    </source>
</reference>
<name>A0A852TIV8_9BACI</name>
<evidence type="ECO:0000256" key="1">
    <source>
        <dbReference type="SAM" id="Phobius"/>
    </source>
</evidence>
<gene>
    <name evidence="2" type="ORF">F4694_005582</name>
</gene>